<dbReference type="OrthoDB" id="10478986at2759"/>
<name>A0A9Q1LLY4_9SOLA</name>
<dbReference type="Proteomes" id="UP001152561">
    <property type="component" value="Unassembled WGS sequence"/>
</dbReference>
<dbReference type="EMBL" id="JAJAGQ010000017">
    <property type="protein sequence ID" value="KAJ8537950.1"/>
    <property type="molecule type" value="Genomic_DNA"/>
</dbReference>
<evidence type="ECO:0000313" key="2">
    <source>
        <dbReference type="Proteomes" id="UP001152561"/>
    </source>
</evidence>
<reference evidence="2" key="1">
    <citation type="journal article" date="2023" name="Proc. Natl. Acad. Sci. U.S.A.">
        <title>Genomic and structural basis for evolution of tropane alkaloid biosynthesis.</title>
        <authorList>
            <person name="Wanga Y.-J."/>
            <person name="Taina T."/>
            <person name="Yua J.-Y."/>
            <person name="Lia J."/>
            <person name="Xua B."/>
            <person name="Chenc J."/>
            <person name="D'Auriad J.C."/>
            <person name="Huanga J.-P."/>
            <person name="Huanga S.-X."/>
        </authorList>
    </citation>
    <scope>NUCLEOTIDE SEQUENCE [LARGE SCALE GENOMIC DNA]</scope>
    <source>
        <strain evidence="2">cv. KIB-2019</strain>
    </source>
</reference>
<accession>A0A9Q1LLY4</accession>
<sequence>MAAAVAETTWIVGLLVLGCLQGIQLDYINTLGGLASMFRKHYYMWLHCIATLEAFNSGIFTGSNLLCSITTPEKD</sequence>
<gene>
    <name evidence="1" type="ORF">K7X08_014490</name>
</gene>
<dbReference type="AlphaFoldDB" id="A0A9Q1LLY4"/>
<evidence type="ECO:0000313" key="1">
    <source>
        <dbReference type="EMBL" id="KAJ8537950.1"/>
    </source>
</evidence>
<comment type="caution">
    <text evidence="1">The sequence shown here is derived from an EMBL/GenBank/DDBJ whole genome shotgun (WGS) entry which is preliminary data.</text>
</comment>
<proteinExistence type="predicted"/>
<organism evidence="1 2">
    <name type="scientific">Anisodus acutangulus</name>
    <dbReference type="NCBI Taxonomy" id="402998"/>
    <lineage>
        <taxon>Eukaryota</taxon>
        <taxon>Viridiplantae</taxon>
        <taxon>Streptophyta</taxon>
        <taxon>Embryophyta</taxon>
        <taxon>Tracheophyta</taxon>
        <taxon>Spermatophyta</taxon>
        <taxon>Magnoliopsida</taxon>
        <taxon>eudicotyledons</taxon>
        <taxon>Gunneridae</taxon>
        <taxon>Pentapetalae</taxon>
        <taxon>asterids</taxon>
        <taxon>lamiids</taxon>
        <taxon>Solanales</taxon>
        <taxon>Solanaceae</taxon>
        <taxon>Solanoideae</taxon>
        <taxon>Hyoscyameae</taxon>
        <taxon>Anisodus</taxon>
    </lineage>
</organism>
<keyword evidence="2" id="KW-1185">Reference proteome</keyword>
<protein>
    <submittedName>
        <fullName evidence="1">Uncharacterized protein</fullName>
    </submittedName>
</protein>